<keyword evidence="1" id="KW-0732">Signal</keyword>
<dbReference type="InterPro" id="IPR022385">
    <property type="entry name" value="Rhs_assc_core"/>
</dbReference>
<dbReference type="InterPro" id="IPR045619">
    <property type="entry name" value="DUF6443"/>
</dbReference>
<dbReference type="PANTHER" id="PTHR32305:SF15">
    <property type="entry name" value="PROTEIN RHSA-RELATED"/>
    <property type="match status" value="1"/>
</dbReference>
<proteinExistence type="predicted"/>
<evidence type="ECO:0000256" key="1">
    <source>
        <dbReference type="SAM" id="SignalP"/>
    </source>
</evidence>
<gene>
    <name evidence="3" type="ORF">VRU48_12305</name>
</gene>
<dbReference type="RefSeq" id="WP_330108213.1">
    <property type="nucleotide sequence ID" value="NZ_JAZDQT010000002.1"/>
</dbReference>
<dbReference type="Pfam" id="PF20041">
    <property type="entry name" value="DUF6443"/>
    <property type="match status" value="1"/>
</dbReference>
<keyword evidence="4" id="KW-1185">Reference proteome</keyword>
<reference evidence="3 4" key="1">
    <citation type="submission" date="2024-01" db="EMBL/GenBank/DDBJ databases">
        <title>Pedobacter sp. nov., isolated from fresh soil.</title>
        <authorList>
            <person name="Le N.T.T."/>
        </authorList>
    </citation>
    <scope>NUCLEOTIDE SEQUENCE [LARGE SCALE GENOMIC DNA]</scope>
    <source>
        <strain evidence="3 4">KR3-3</strain>
    </source>
</reference>
<dbReference type="NCBIfam" id="TIGR03696">
    <property type="entry name" value="Rhs_assc_core"/>
    <property type="match status" value="1"/>
</dbReference>
<evidence type="ECO:0000259" key="2">
    <source>
        <dbReference type="Pfam" id="PF20041"/>
    </source>
</evidence>
<protein>
    <submittedName>
        <fullName evidence="3">DUF6443 domain-containing protein</fullName>
    </submittedName>
</protein>
<dbReference type="Gene3D" id="2.180.10.10">
    <property type="entry name" value="RHS repeat-associated core"/>
    <property type="match status" value="1"/>
</dbReference>
<sequence>MKSLQLTIILLLAINISKNYAQQNLILSSYSGQTQSYASESITLSNGFHVPVGDNFRAFISYVPTLPCKYVGPILNNNRNYVLSYTSRIAGLKSISNLEAKNTCEVAPEIQFFDGLGRPLQILQIGATPLGYDIVKAFRYDTYGRSAINYLAYSDVFGSNGNYKEDAFDLGKGLNNFYNPIGDVGTELVTGAVKTAYPFKKTVFEPSPLNRVLEQGEAGVNWQPLSGRTVKMENDFNKIDEVRNWTISGTNCSGVEYFGANELFKTISKDENWISGKGGTHEEFKDKLGRIIMKRKWLDETTAISTYYVYDELGNLRYIITPAVTLTTFSENDSVFNEFIYAYHYDLKKRIIEKKIPGKGWEELVYNSIDQLVLSRDAKQMSDGQWLFKKYDVLERNVISGIINNSESRVVWQERLNNDTQHSLWESRDDNNESGSGTGYTSNAFPLHVANNTYLIINYYDNYNFYNNVFGAQTFGQTIRTRGLETGKRVNILGTTTMLLTVNYYDDKALLISSKEQNHLGGTDFIENDYTFNGELRQNIRKNIVNNMTTKITQVYNYDQIGRRISTTQDINDGGWVIISKKDYNEIGQLKTKSLHSVDNGNTFLQHSNYTYNERGWITSINDPNSVTANTIFGMSLNYANKPDAYNGNIGSISWQTMVPPGLGLSQSVQNYSYDYDNLNRLIKANYMDPNSTNKFNEELAYDVMGNIISLKRTNSAAGYLNYFTYDYTHNGQLSNKVYDIGDTGTASQSNSYTYDVNGNQKTNNRLGITNIDYNYLNLPKSITKASTGEVVEYTYNALGIKLKKQIGVRETNYLSGIQYTGSVIDFVVTEEGRALPNSPYVYEYFLQDQLGNTRVVFKANGDIVQIQDYYAFGLEMNPGNMLSSSPENQYKYNGKEKQAELGLDQLDYGARFYDPLIGRWNVVDPKAELLEMSSPYVYSLNSPVNFIDKNGELPIFINGRVNHDYERHDKRYWDAQLLSAIAGSGIPNPGNTAFYVDGDRGAQTHSRSPRYENESSHYTEVSNYSLEPSQRTAAGRIVAKRDFKNILAQLEKDPKTGKITEKIQIYTHSRGAAFGVGYTEALLELIKENSGLFADAANEIEFVFNMAPHQSNSLTSPEGVDAYSSDHTLDPFSGDDMSGLVAAFKSNQNGNGVPLIGPHSSASFRKDVTAFLKAWQEVKGDPSKMANSFIKAMKEYGIKVTVH</sequence>
<dbReference type="EMBL" id="JAZDQT010000002">
    <property type="protein sequence ID" value="MEE1945894.1"/>
    <property type="molecule type" value="Genomic_DNA"/>
</dbReference>
<evidence type="ECO:0000313" key="3">
    <source>
        <dbReference type="EMBL" id="MEE1945894.1"/>
    </source>
</evidence>
<dbReference type="PANTHER" id="PTHR32305">
    <property type="match status" value="1"/>
</dbReference>
<feature type="signal peptide" evidence="1">
    <location>
        <begin position="1"/>
        <end position="21"/>
    </location>
</feature>
<evidence type="ECO:0000313" key="4">
    <source>
        <dbReference type="Proteomes" id="UP001336835"/>
    </source>
</evidence>
<feature type="chain" id="PRO_5045137160" evidence="1">
    <location>
        <begin position="22"/>
        <end position="1204"/>
    </location>
</feature>
<comment type="caution">
    <text evidence="3">The sequence shown here is derived from an EMBL/GenBank/DDBJ whole genome shotgun (WGS) entry which is preliminary data.</text>
</comment>
<accession>A0ABU7I9L2</accession>
<dbReference type="InterPro" id="IPR050708">
    <property type="entry name" value="T6SS_VgrG/RHS"/>
</dbReference>
<organism evidence="3 4">
    <name type="scientific">Pedobacter albus</name>
    <dbReference type="NCBI Taxonomy" id="3113905"/>
    <lineage>
        <taxon>Bacteria</taxon>
        <taxon>Pseudomonadati</taxon>
        <taxon>Bacteroidota</taxon>
        <taxon>Sphingobacteriia</taxon>
        <taxon>Sphingobacteriales</taxon>
        <taxon>Sphingobacteriaceae</taxon>
        <taxon>Pedobacter</taxon>
    </lineage>
</organism>
<name>A0ABU7I9L2_9SPHI</name>
<feature type="domain" description="DUF6443" evidence="2">
    <location>
        <begin position="94"/>
        <end position="232"/>
    </location>
</feature>
<dbReference type="Proteomes" id="UP001336835">
    <property type="component" value="Unassembled WGS sequence"/>
</dbReference>